<accession>A0A2S7KN42</accession>
<comment type="catalytic activity">
    <reaction evidence="1">
        <text>AMP + H2O = D-ribose 5-phosphate + adenine</text>
        <dbReference type="Rhea" id="RHEA:20129"/>
        <dbReference type="ChEBI" id="CHEBI:15377"/>
        <dbReference type="ChEBI" id="CHEBI:16708"/>
        <dbReference type="ChEBI" id="CHEBI:78346"/>
        <dbReference type="ChEBI" id="CHEBI:456215"/>
        <dbReference type="EC" id="3.2.2.4"/>
    </reaction>
</comment>
<dbReference type="Gene3D" id="3.40.50.450">
    <property type="match status" value="1"/>
</dbReference>
<dbReference type="PANTHER" id="PTHR31223">
    <property type="entry name" value="LOG FAMILY PROTEIN YJL055W"/>
    <property type="match status" value="1"/>
</dbReference>
<keyword evidence="3" id="KW-0203">Cytokinin biosynthesis</keyword>
<comment type="similarity">
    <text evidence="2 3">Belongs to the LOG family.</text>
</comment>
<protein>
    <recommendedName>
        <fullName evidence="3">Cytokinin riboside 5'-monophosphate phosphoribohydrolase</fullName>
        <ecNumber evidence="3">3.2.2.n1</ecNumber>
    </recommendedName>
</protein>
<dbReference type="SUPFAM" id="SSF102405">
    <property type="entry name" value="MCP/YpsA-like"/>
    <property type="match status" value="1"/>
</dbReference>
<evidence type="ECO:0000313" key="4">
    <source>
        <dbReference type="EMBL" id="PQB04018.1"/>
    </source>
</evidence>
<dbReference type="AlphaFoldDB" id="A0A2S7KN42"/>
<evidence type="ECO:0000256" key="2">
    <source>
        <dbReference type="ARBA" id="ARBA00006763"/>
    </source>
</evidence>
<reference evidence="4 5" key="1">
    <citation type="submission" date="2016-11" db="EMBL/GenBank/DDBJ databases">
        <title>Trade-off between light-utilization and light-protection in marine flavobacteria.</title>
        <authorList>
            <person name="Kumagai Y."/>
        </authorList>
    </citation>
    <scope>NUCLEOTIDE SEQUENCE [LARGE SCALE GENOMIC DNA]</scope>
    <source>
        <strain evidence="4 5">NBRC 107741</strain>
    </source>
</reference>
<dbReference type="EMBL" id="MQUB01000001">
    <property type="protein sequence ID" value="PQB04018.1"/>
    <property type="molecule type" value="Genomic_DNA"/>
</dbReference>
<dbReference type="InterPro" id="IPR005269">
    <property type="entry name" value="LOG"/>
</dbReference>
<evidence type="ECO:0000256" key="3">
    <source>
        <dbReference type="RuleBase" id="RU363015"/>
    </source>
</evidence>
<dbReference type="GO" id="GO:0008714">
    <property type="term" value="F:AMP nucleosidase activity"/>
    <property type="evidence" value="ECO:0007669"/>
    <property type="project" value="UniProtKB-EC"/>
</dbReference>
<organism evidence="4 5">
    <name type="scientific">Aureitalea marina</name>
    <dbReference type="NCBI Taxonomy" id="930804"/>
    <lineage>
        <taxon>Bacteria</taxon>
        <taxon>Pseudomonadati</taxon>
        <taxon>Bacteroidota</taxon>
        <taxon>Flavobacteriia</taxon>
        <taxon>Flavobacteriales</taxon>
        <taxon>Flavobacteriaceae</taxon>
        <taxon>Aureitalea</taxon>
    </lineage>
</organism>
<name>A0A2S7KN42_9FLAO</name>
<dbReference type="Proteomes" id="UP000239800">
    <property type="component" value="Unassembled WGS sequence"/>
</dbReference>
<dbReference type="NCBIfam" id="TIGR00730">
    <property type="entry name" value="Rossman fold protein, TIGR00730 family"/>
    <property type="match status" value="1"/>
</dbReference>
<dbReference type="EC" id="3.2.2.n1" evidence="3"/>
<sequence length="193" mass="21680">MRSVCVFCGSKEGNDQQIIAQTLLLGQSLVQRDLTLVYGGARIGLMGQLAAEVLSAKGKAIGVIPGFLKTKELVHQGLTELVETENMHQRKLVMQQRSDAFMALPGGMGTMEELCEIITWLQLGLHNKPVGILNLNGFYDPLLQLMEQMVRRGFMSMTNYELILVDSDVDRLLDKMSEFRAPQRPKWLNEQRS</sequence>
<dbReference type="RefSeq" id="WP_104811942.1">
    <property type="nucleotide sequence ID" value="NZ_MQUB01000001.1"/>
</dbReference>
<keyword evidence="3" id="KW-0378">Hydrolase</keyword>
<evidence type="ECO:0000313" key="5">
    <source>
        <dbReference type="Proteomes" id="UP000239800"/>
    </source>
</evidence>
<dbReference type="GO" id="GO:0005829">
    <property type="term" value="C:cytosol"/>
    <property type="evidence" value="ECO:0007669"/>
    <property type="project" value="TreeGrafter"/>
</dbReference>
<comment type="caution">
    <text evidence="4">The sequence shown here is derived from an EMBL/GenBank/DDBJ whole genome shotgun (WGS) entry which is preliminary data.</text>
</comment>
<keyword evidence="5" id="KW-1185">Reference proteome</keyword>
<dbReference type="Pfam" id="PF03641">
    <property type="entry name" value="Lysine_decarbox"/>
    <property type="match status" value="1"/>
</dbReference>
<dbReference type="GO" id="GO:0009691">
    <property type="term" value="P:cytokinin biosynthetic process"/>
    <property type="evidence" value="ECO:0007669"/>
    <property type="project" value="UniProtKB-UniRule"/>
</dbReference>
<dbReference type="OrthoDB" id="9801098at2"/>
<dbReference type="PANTHER" id="PTHR31223:SF70">
    <property type="entry name" value="LOG FAMILY PROTEIN YJL055W"/>
    <property type="match status" value="1"/>
</dbReference>
<proteinExistence type="inferred from homology"/>
<gene>
    <name evidence="4" type="ORF">BST85_03200</name>
</gene>
<evidence type="ECO:0000256" key="1">
    <source>
        <dbReference type="ARBA" id="ARBA00000274"/>
    </source>
</evidence>
<dbReference type="InterPro" id="IPR031100">
    <property type="entry name" value="LOG_fam"/>
</dbReference>